<evidence type="ECO:0000313" key="7">
    <source>
        <dbReference type="EMBL" id="KAK7487142.1"/>
    </source>
</evidence>
<dbReference type="PANTHER" id="PTHR23507">
    <property type="entry name" value="ZGC:174356"/>
    <property type="match status" value="1"/>
</dbReference>
<feature type="compositionally biased region" description="Polar residues" evidence="5">
    <location>
        <begin position="46"/>
        <end position="57"/>
    </location>
</feature>
<keyword evidence="2 6" id="KW-0812">Transmembrane</keyword>
<dbReference type="PANTHER" id="PTHR23507:SF1">
    <property type="entry name" value="FI18259P1-RELATED"/>
    <property type="match status" value="1"/>
</dbReference>
<feature type="transmembrane region" description="Helical" evidence="6">
    <location>
        <begin position="504"/>
        <end position="528"/>
    </location>
</feature>
<feature type="transmembrane region" description="Helical" evidence="6">
    <location>
        <begin position="192"/>
        <end position="213"/>
    </location>
</feature>
<dbReference type="Proteomes" id="UP001519460">
    <property type="component" value="Unassembled WGS sequence"/>
</dbReference>
<feature type="region of interest" description="Disordered" evidence="5">
    <location>
        <begin position="42"/>
        <end position="76"/>
    </location>
</feature>
<evidence type="ECO:0000256" key="6">
    <source>
        <dbReference type="SAM" id="Phobius"/>
    </source>
</evidence>
<evidence type="ECO:0000256" key="1">
    <source>
        <dbReference type="ARBA" id="ARBA00004141"/>
    </source>
</evidence>
<reference evidence="7 8" key="1">
    <citation type="journal article" date="2023" name="Sci. Data">
        <title>Genome assembly of the Korean intertidal mud-creeper Batillaria attramentaria.</title>
        <authorList>
            <person name="Patra A.K."/>
            <person name="Ho P.T."/>
            <person name="Jun S."/>
            <person name="Lee S.J."/>
            <person name="Kim Y."/>
            <person name="Won Y.J."/>
        </authorList>
    </citation>
    <scope>NUCLEOTIDE SEQUENCE [LARGE SCALE GENOMIC DNA]</scope>
    <source>
        <strain evidence="7">Wonlab-2016</strain>
    </source>
</reference>
<dbReference type="SUPFAM" id="SSF103473">
    <property type="entry name" value="MFS general substrate transporter"/>
    <property type="match status" value="1"/>
</dbReference>
<dbReference type="Pfam" id="PF07690">
    <property type="entry name" value="MFS_1"/>
    <property type="match status" value="1"/>
</dbReference>
<evidence type="ECO:0000256" key="4">
    <source>
        <dbReference type="ARBA" id="ARBA00023136"/>
    </source>
</evidence>
<feature type="transmembrane region" description="Helical" evidence="6">
    <location>
        <begin position="161"/>
        <end position="180"/>
    </location>
</feature>
<feature type="transmembrane region" description="Helical" evidence="6">
    <location>
        <begin position="439"/>
        <end position="459"/>
    </location>
</feature>
<feature type="transmembrane region" description="Helical" evidence="6">
    <location>
        <begin position="286"/>
        <end position="306"/>
    </location>
</feature>
<comment type="caution">
    <text evidence="7">The sequence shown here is derived from an EMBL/GenBank/DDBJ whole genome shotgun (WGS) entry which is preliminary data.</text>
</comment>
<name>A0ABD0KJ85_9CAEN</name>
<evidence type="ECO:0008006" key="9">
    <source>
        <dbReference type="Google" id="ProtNLM"/>
    </source>
</evidence>
<proteinExistence type="predicted"/>
<dbReference type="AlphaFoldDB" id="A0ABD0KJ85"/>
<feature type="transmembrane region" description="Helical" evidence="6">
    <location>
        <begin position="219"/>
        <end position="244"/>
    </location>
</feature>
<sequence length="554" mass="61656">MSTTRLLYGEQETDVDEEDYLLSSPRRPLSRAPRETLFRAVYGTVDQDSPSASSANTAPGKVKKRNERPLPGSKDFPTKRARYGLIVMMIFNKLSNLAGTVHTQYFHARFSSDGNTTTYNNTSLLHSTSATTCSDVSSGHNVTNTSIGKDENEVQKEQSEFQMYLSYAGLAPTIIGCVILGSSSDVIGRKFLILIPLIVGWLGQVFYLFFMWFDLDMTYTYVVGIISAIPGGGFTLTMGINAYTADLTPPEKSRTMAFLLLEYIPGFTSLFSTLLIGYLIDHYGFFKAALVPNGFALVCIGIVLWLPETVPVSIKRGCPHLGNPIKYAKNVFSFYVSAGTKRQRNQFRLALFILLFHYTCSLGYGSVFELYEMGLPFCWNAEKIAQYGAVSNAMHLLPHMLLVFLMQRFFSDSFIMAYALIPSIACHILTGLAQNSFMLYIVLVVGVLIPPGTTINKSILSRMADADKQGAMFASIVILEVVCDLVSKTLYYSVYHATVSTMRGFVFLMSAGLYLLNFFFAMIFVRVWDGGRVYERIYPDIQSGNTGNEGDSRQ</sequence>
<feature type="transmembrane region" description="Helical" evidence="6">
    <location>
        <begin position="471"/>
        <end position="492"/>
    </location>
</feature>
<evidence type="ECO:0000256" key="3">
    <source>
        <dbReference type="ARBA" id="ARBA00022989"/>
    </source>
</evidence>
<comment type="subcellular location">
    <subcellularLocation>
        <location evidence="1">Membrane</location>
        <topology evidence="1">Multi-pass membrane protein</topology>
    </subcellularLocation>
</comment>
<feature type="transmembrane region" description="Helical" evidence="6">
    <location>
        <begin position="413"/>
        <end position="433"/>
    </location>
</feature>
<evidence type="ECO:0000256" key="2">
    <source>
        <dbReference type="ARBA" id="ARBA00022692"/>
    </source>
</evidence>
<dbReference type="GO" id="GO:0016020">
    <property type="term" value="C:membrane"/>
    <property type="evidence" value="ECO:0007669"/>
    <property type="project" value="UniProtKB-SubCell"/>
</dbReference>
<organism evidence="7 8">
    <name type="scientific">Batillaria attramentaria</name>
    <dbReference type="NCBI Taxonomy" id="370345"/>
    <lineage>
        <taxon>Eukaryota</taxon>
        <taxon>Metazoa</taxon>
        <taxon>Spiralia</taxon>
        <taxon>Lophotrochozoa</taxon>
        <taxon>Mollusca</taxon>
        <taxon>Gastropoda</taxon>
        <taxon>Caenogastropoda</taxon>
        <taxon>Sorbeoconcha</taxon>
        <taxon>Cerithioidea</taxon>
        <taxon>Batillariidae</taxon>
        <taxon>Batillaria</taxon>
    </lineage>
</organism>
<dbReference type="EMBL" id="JACVVK020000169">
    <property type="protein sequence ID" value="KAK7487142.1"/>
    <property type="molecule type" value="Genomic_DNA"/>
</dbReference>
<dbReference type="InterPro" id="IPR011701">
    <property type="entry name" value="MFS"/>
</dbReference>
<evidence type="ECO:0000256" key="5">
    <source>
        <dbReference type="SAM" id="MobiDB-lite"/>
    </source>
</evidence>
<dbReference type="InterPro" id="IPR036259">
    <property type="entry name" value="MFS_trans_sf"/>
</dbReference>
<accession>A0ABD0KJ85</accession>
<feature type="transmembrane region" description="Helical" evidence="6">
    <location>
        <begin position="349"/>
        <end position="367"/>
    </location>
</feature>
<keyword evidence="3 6" id="KW-1133">Transmembrane helix</keyword>
<protein>
    <recommendedName>
        <fullName evidence="9">Proton-coupled folate transporter</fullName>
    </recommendedName>
</protein>
<feature type="transmembrane region" description="Helical" evidence="6">
    <location>
        <begin position="256"/>
        <end position="280"/>
    </location>
</feature>
<keyword evidence="8" id="KW-1185">Reference proteome</keyword>
<gene>
    <name evidence="7" type="ORF">BaRGS_00021637</name>
</gene>
<keyword evidence="4 6" id="KW-0472">Membrane</keyword>
<evidence type="ECO:0000313" key="8">
    <source>
        <dbReference type="Proteomes" id="UP001519460"/>
    </source>
</evidence>
<feature type="transmembrane region" description="Helical" evidence="6">
    <location>
        <begin position="387"/>
        <end position="406"/>
    </location>
</feature>
<dbReference type="Gene3D" id="1.20.1250.20">
    <property type="entry name" value="MFS general substrate transporter like domains"/>
    <property type="match status" value="1"/>
</dbReference>